<dbReference type="InterPro" id="IPR005693">
    <property type="entry name" value="Mce"/>
</dbReference>
<dbReference type="PANTHER" id="PTHR33371:SF16">
    <property type="entry name" value="MCE-FAMILY PROTEIN MCE3F"/>
    <property type="match status" value="1"/>
</dbReference>
<dbReference type="RefSeq" id="WP_265997788.1">
    <property type="nucleotide sequence ID" value="NZ_JAPJDN010000011.1"/>
</dbReference>
<name>A0ABT3SEJ1_9MYCO</name>
<dbReference type="InterPro" id="IPR003399">
    <property type="entry name" value="Mce/MlaD"/>
</dbReference>
<organism evidence="4 5">
    <name type="scientific">Mycobacterium pinniadriaticum</name>
    <dbReference type="NCBI Taxonomy" id="2994102"/>
    <lineage>
        <taxon>Bacteria</taxon>
        <taxon>Bacillati</taxon>
        <taxon>Actinomycetota</taxon>
        <taxon>Actinomycetes</taxon>
        <taxon>Mycobacteriales</taxon>
        <taxon>Mycobacteriaceae</taxon>
        <taxon>Mycobacterium</taxon>
    </lineage>
</organism>
<dbReference type="EMBL" id="JAPJDO010000011">
    <property type="protein sequence ID" value="MCX2937931.1"/>
    <property type="molecule type" value="Genomic_DNA"/>
</dbReference>
<dbReference type="Proteomes" id="UP001300745">
    <property type="component" value="Unassembled WGS sequence"/>
</dbReference>
<evidence type="ECO:0000256" key="1">
    <source>
        <dbReference type="SAM" id="MobiDB-lite"/>
    </source>
</evidence>
<sequence length="487" mass="51178">MHLGRRILIQLMIFGIVSLTAGAVMVFGYIKMPAMFGVGRYTVTVELPQSGGLYPTGNVTYRGTQVGKVSSVQLNPDGTVAAVLSLTSGIRIPSDLEAEVHSQSAIGEQYVALLPRDGTAKPLQNGDVIPLSQTSVPPPVDGVLDAANRGLAAIPHDALKTAVDESYTAIGGLGSDLSRIVKGSDTLAIDARANLDSLTTVIDQSGPLLRSQVQTGDAIGAWAAHLATITRQLRDQNTAVGGVIANGGAGAQEARQLIERIQPTIPVILTNLVSVGQVAVTYRHDIEQLLVLIPQGVAMVQAGTVANHNTRQAYKGTYLDFNLNVNIPPPCTTGFLPATQRRTAAQTDAPDRPAGDLYCRIPQDAQQNVRGARNLPCETRPGKRAPTVTMCESDEHYVPLNDGTSWKGDPNATLSGQDIPQLPADSGPPPADPAPPAPASGMAVTPYDPATGAYLGPDGQVYTQSDLAEAGPQRPTWQSMLLPPDSH</sequence>
<dbReference type="Pfam" id="PF02470">
    <property type="entry name" value="MlaD"/>
    <property type="match status" value="1"/>
</dbReference>
<feature type="region of interest" description="Disordered" evidence="1">
    <location>
        <begin position="399"/>
        <end position="487"/>
    </location>
</feature>
<keyword evidence="2" id="KW-1133">Transmembrane helix</keyword>
<protein>
    <submittedName>
        <fullName evidence="4">MlaD family protein</fullName>
    </submittedName>
</protein>
<dbReference type="PANTHER" id="PTHR33371">
    <property type="entry name" value="INTERMEMBRANE PHOSPHOLIPID TRANSPORT SYSTEM BINDING PROTEIN MLAD-RELATED"/>
    <property type="match status" value="1"/>
</dbReference>
<proteinExistence type="predicted"/>
<keyword evidence="5" id="KW-1185">Reference proteome</keyword>
<keyword evidence="2" id="KW-0812">Transmembrane</keyword>
<feature type="compositionally biased region" description="Pro residues" evidence="1">
    <location>
        <begin position="426"/>
        <end position="438"/>
    </location>
</feature>
<feature type="transmembrane region" description="Helical" evidence="2">
    <location>
        <begin position="7"/>
        <end position="30"/>
    </location>
</feature>
<feature type="domain" description="Mce/MlaD" evidence="3">
    <location>
        <begin position="40"/>
        <end position="115"/>
    </location>
</feature>
<evidence type="ECO:0000313" key="5">
    <source>
        <dbReference type="Proteomes" id="UP001300745"/>
    </source>
</evidence>
<evidence type="ECO:0000313" key="4">
    <source>
        <dbReference type="EMBL" id="MCX2937931.1"/>
    </source>
</evidence>
<keyword evidence="2" id="KW-0472">Membrane</keyword>
<reference evidence="4 5" key="1">
    <citation type="submission" date="2022-11" db="EMBL/GenBank/DDBJ databases">
        <title>Mycobacterium sp. nov.</title>
        <authorList>
            <person name="Papic B."/>
            <person name="Spicic S."/>
            <person name="Duvnjak S."/>
        </authorList>
    </citation>
    <scope>NUCLEOTIDE SEQUENCE [LARGE SCALE GENOMIC DNA]</scope>
    <source>
        <strain evidence="4 5">CVI_P4</strain>
    </source>
</reference>
<comment type="caution">
    <text evidence="4">The sequence shown here is derived from an EMBL/GenBank/DDBJ whole genome shotgun (WGS) entry which is preliminary data.</text>
</comment>
<dbReference type="NCBIfam" id="TIGR00996">
    <property type="entry name" value="Mtu_fam_mce"/>
    <property type="match status" value="1"/>
</dbReference>
<gene>
    <name evidence="4" type="ORF">ORI27_14590</name>
</gene>
<dbReference type="InterPro" id="IPR052336">
    <property type="entry name" value="MlaD_Phospholipid_Transporter"/>
</dbReference>
<evidence type="ECO:0000256" key="2">
    <source>
        <dbReference type="SAM" id="Phobius"/>
    </source>
</evidence>
<evidence type="ECO:0000259" key="3">
    <source>
        <dbReference type="Pfam" id="PF02470"/>
    </source>
</evidence>
<accession>A0ABT3SEJ1</accession>